<sequence>MTTLEALKSLKTLVERNQFSFVNRRAAHARTVTTALAKIVIAQMTIDDFVRYVEDWGCHGEYLWIFETQFGETYYIKFKFLSNDQVKFISFHISKYAR</sequence>
<protein>
    <submittedName>
        <fullName evidence="1">Type II toxin-antitoxin system MqsR family toxin</fullName>
    </submittedName>
</protein>
<accession>A0ABW1SGA5</accession>
<dbReference type="Proteomes" id="UP001596171">
    <property type="component" value="Unassembled WGS sequence"/>
</dbReference>
<name>A0ABW1SGA5_9LACO</name>
<dbReference type="RefSeq" id="WP_137616107.1">
    <property type="nucleotide sequence ID" value="NZ_BJDI01000007.1"/>
</dbReference>
<organism evidence="1 2">
    <name type="scientific">Lactiplantibacillus nangangensis</name>
    <dbReference type="NCBI Taxonomy" id="2559917"/>
    <lineage>
        <taxon>Bacteria</taxon>
        <taxon>Bacillati</taxon>
        <taxon>Bacillota</taxon>
        <taxon>Bacilli</taxon>
        <taxon>Lactobacillales</taxon>
        <taxon>Lactobacillaceae</taxon>
        <taxon>Lactiplantibacillus</taxon>
    </lineage>
</organism>
<gene>
    <name evidence="1" type="ORF">ACFP1L_00315</name>
</gene>
<dbReference type="InterPro" id="IPR038493">
    <property type="entry name" value="MqsR_sf"/>
</dbReference>
<proteinExistence type="predicted"/>
<dbReference type="Pfam" id="PF15723">
    <property type="entry name" value="MqsR_toxin"/>
    <property type="match status" value="1"/>
</dbReference>
<dbReference type="Gene3D" id="3.30.2310.40">
    <property type="match status" value="1"/>
</dbReference>
<evidence type="ECO:0000313" key="1">
    <source>
        <dbReference type="EMBL" id="MFC6200333.1"/>
    </source>
</evidence>
<evidence type="ECO:0000313" key="2">
    <source>
        <dbReference type="Proteomes" id="UP001596171"/>
    </source>
</evidence>
<dbReference type="InterPro" id="IPR031451">
    <property type="entry name" value="MqsR_toxin"/>
</dbReference>
<reference evidence="2" key="1">
    <citation type="journal article" date="2019" name="Int. J. Syst. Evol. Microbiol.">
        <title>The Global Catalogue of Microorganisms (GCM) 10K type strain sequencing project: providing services to taxonomists for standard genome sequencing and annotation.</title>
        <authorList>
            <consortium name="The Broad Institute Genomics Platform"/>
            <consortium name="The Broad Institute Genome Sequencing Center for Infectious Disease"/>
            <person name="Wu L."/>
            <person name="Ma J."/>
        </authorList>
    </citation>
    <scope>NUCLEOTIDE SEQUENCE [LARGE SCALE GENOMIC DNA]</scope>
    <source>
        <strain evidence="2">CCM 8930</strain>
    </source>
</reference>
<keyword evidence="2" id="KW-1185">Reference proteome</keyword>
<comment type="caution">
    <text evidence="1">The sequence shown here is derived from an EMBL/GenBank/DDBJ whole genome shotgun (WGS) entry which is preliminary data.</text>
</comment>
<dbReference type="EMBL" id="JBHSSE010000002">
    <property type="protein sequence ID" value="MFC6200333.1"/>
    <property type="molecule type" value="Genomic_DNA"/>
</dbReference>